<accession>A0AAN8Y5K4</accession>
<sequence>MLQSFHANERCEYYSGALGHITDNCWTLKRMIEKLIDHVMLVVTDDQNTRNVTNNLLPGQNSLVGMICDDQEYKILGKMGNLFRKIGEEDKSIKSSKPITSLSVEGVNLDTKVLCVPGVSKSLEVRSGMPMLYVSKCFSLTQHDQSCLAKLKEPTLIKSVLPVTDQKAFSWNYNKIDVFYRGM</sequence>
<dbReference type="AlphaFoldDB" id="A0AAN8Y5K4"/>
<dbReference type="PANTHER" id="PTHR32108:SF9">
    <property type="entry name" value="REVERSE TRANSCRIPTASE RNASE H-LIKE DOMAIN-CONTAINING PROTEIN"/>
    <property type="match status" value="1"/>
</dbReference>
<reference evidence="1 2" key="1">
    <citation type="submission" date="2024-02" db="EMBL/GenBank/DDBJ databases">
        <title>de novo genome assembly of Solanum bulbocastanum strain 11H21.</title>
        <authorList>
            <person name="Hosaka A.J."/>
        </authorList>
    </citation>
    <scope>NUCLEOTIDE SEQUENCE [LARGE SCALE GENOMIC DNA]</scope>
    <source>
        <tissue evidence="1">Young leaves</tissue>
    </source>
</reference>
<dbReference type="EMBL" id="JBANQN010000009">
    <property type="protein sequence ID" value="KAK6780174.1"/>
    <property type="molecule type" value="Genomic_DNA"/>
</dbReference>
<evidence type="ECO:0000313" key="1">
    <source>
        <dbReference type="EMBL" id="KAK6780174.1"/>
    </source>
</evidence>
<name>A0AAN8Y5K4_SOLBU</name>
<dbReference type="Proteomes" id="UP001371456">
    <property type="component" value="Unassembled WGS sequence"/>
</dbReference>
<organism evidence="1 2">
    <name type="scientific">Solanum bulbocastanum</name>
    <name type="common">Wild potato</name>
    <dbReference type="NCBI Taxonomy" id="147425"/>
    <lineage>
        <taxon>Eukaryota</taxon>
        <taxon>Viridiplantae</taxon>
        <taxon>Streptophyta</taxon>
        <taxon>Embryophyta</taxon>
        <taxon>Tracheophyta</taxon>
        <taxon>Spermatophyta</taxon>
        <taxon>Magnoliopsida</taxon>
        <taxon>eudicotyledons</taxon>
        <taxon>Gunneridae</taxon>
        <taxon>Pentapetalae</taxon>
        <taxon>asterids</taxon>
        <taxon>lamiids</taxon>
        <taxon>Solanales</taxon>
        <taxon>Solanaceae</taxon>
        <taxon>Solanoideae</taxon>
        <taxon>Solaneae</taxon>
        <taxon>Solanum</taxon>
    </lineage>
</organism>
<protein>
    <submittedName>
        <fullName evidence="1">Uncharacterized protein</fullName>
    </submittedName>
</protein>
<dbReference type="PANTHER" id="PTHR32108">
    <property type="entry name" value="DNA-DIRECTED RNA POLYMERASE SUBUNIT ALPHA"/>
    <property type="match status" value="1"/>
</dbReference>
<keyword evidence="2" id="KW-1185">Reference proteome</keyword>
<proteinExistence type="predicted"/>
<comment type="caution">
    <text evidence="1">The sequence shown here is derived from an EMBL/GenBank/DDBJ whole genome shotgun (WGS) entry which is preliminary data.</text>
</comment>
<evidence type="ECO:0000313" key="2">
    <source>
        <dbReference type="Proteomes" id="UP001371456"/>
    </source>
</evidence>
<gene>
    <name evidence="1" type="ORF">RDI58_022358</name>
</gene>